<feature type="transmembrane region" description="Helical" evidence="8">
    <location>
        <begin position="162"/>
        <end position="185"/>
    </location>
</feature>
<dbReference type="InterPro" id="IPR035906">
    <property type="entry name" value="MetI-like_sf"/>
</dbReference>
<dbReference type="AlphaFoldDB" id="A0A1Y2KZH9"/>
<dbReference type="PANTHER" id="PTHR30614">
    <property type="entry name" value="MEMBRANE COMPONENT OF AMINO ACID ABC TRANSPORTER"/>
    <property type="match status" value="1"/>
</dbReference>
<evidence type="ECO:0000313" key="11">
    <source>
        <dbReference type="Proteomes" id="UP000193391"/>
    </source>
</evidence>
<feature type="transmembrane region" description="Helical" evidence="8">
    <location>
        <begin position="351"/>
        <end position="368"/>
    </location>
</feature>
<dbReference type="InterPro" id="IPR010065">
    <property type="entry name" value="AA_ABC_transptr_permease_3TM"/>
</dbReference>
<dbReference type="RefSeq" id="WP_085582122.1">
    <property type="nucleotide sequence ID" value="NZ_JFKA01000004.1"/>
</dbReference>
<keyword evidence="3 8" id="KW-0813">Transport</keyword>
<keyword evidence="11" id="KW-1185">Reference proteome</keyword>
<keyword evidence="7 8" id="KW-0472">Membrane</keyword>
<feature type="transmembrane region" description="Helical" evidence="8">
    <location>
        <begin position="131"/>
        <end position="150"/>
    </location>
</feature>
<keyword evidence="6 8" id="KW-1133">Transmembrane helix</keyword>
<dbReference type="CDD" id="cd06261">
    <property type="entry name" value="TM_PBP2"/>
    <property type="match status" value="1"/>
</dbReference>
<dbReference type="PANTHER" id="PTHR30614:SF41">
    <property type="entry name" value="INNER MEMBRANE AMINO-ACID ABC TRANSPORTER PERMEASE PROTEIN YHDY"/>
    <property type="match status" value="1"/>
</dbReference>
<evidence type="ECO:0000256" key="2">
    <source>
        <dbReference type="ARBA" id="ARBA00010072"/>
    </source>
</evidence>
<comment type="caution">
    <text evidence="10">The sequence shown here is derived from an EMBL/GenBank/DDBJ whole genome shotgun (WGS) entry which is preliminary data.</text>
</comment>
<evidence type="ECO:0000256" key="6">
    <source>
        <dbReference type="ARBA" id="ARBA00022989"/>
    </source>
</evidence>
<proteinExistence type="inferred from homology"/>
<comment type="similarity">
    <text evidence="2">Belongs to the binding-protein-dependent transport system permease family. HisMQ subfamily.</text>
</comment>
<reference evidence="10 11" key="1">
    <citation type="submission" date="2014-03" db="EMBL/GenBank/DDBJ databases">
        <title>The draft genome sequence of Thalassospira mesophila JCM 18969.</title>
        <authorList>
            <person name="Lai Q."/>
            <person name="Shao Z."/>
        </authorList>
    </citation>
    <scope>NUCLEOTIDE SEQUENCE [LARGE SCALE GENOMIC DNA]</scope>
    <source>
        <strain evidence="10 11">JCM 18969</strain>
    </source>
</reference>
<dbReference type="GO" id="GO:0043190">
    <property type="term" value="C:ATP-binding cassette (ABC) transporter complex"/>
    <property type="evidence" value="ECO:0007669"/>
    <property type="project" value="InterPro"/>
</dbReference>
<gene>
    <name evidence="10" type="ORF">TMES_10110</name>
</gene>
<dbReference type="EMBL" id="JFKA01000004">
    <property type="protein sequence ID" value="OSQ38245.1"/>
    <property type="molecule type" value="Genomic_DNA"/>
</dbReference>
<feature type="transmembrane region" description="Helical" evidence="8">
    <location>
        <begin position="41"/>
        <end position="62"/>
    </location>
</feature>
<dbReference type="SUPFAM" id="SSF161098">
    <property type="entry name" value="MetI-like"/>
    <property type="match status" value="1"/>
</dbReference>
<evidence type="ECO:0000256" key="4">
    <source>
        <dbReference type="ARBA" id="ARBA00022475"/>
    </source>
</evidence>
<dbReference type="GO" id="GO:0022857">
    <property type="term" value="F:transmembrane transporter activity"/>
    <property type="evidence" value="ECO:0007669"/>
    <property type="project" value="InterPro"/>
</dbReference>
<dbReference type="Gene3D" id="1.10.3720.10">
    <property type="entry name" value="MetI-like"/>
    <property type="match status" value="1"/>
</dbReference>
<dbReference type="OrthoDB" id="9771188at2"/>
<dbReference type="Pfam" id="PF00528">
    <property type="entry name" value="BPD_transp_1"/>
    <property type="match status" value="1"/>
</dbReference>
<feature type="transmembrane region" description="Helical" evidence="8">
    <location>
        <begin position="206"/>
        <end position="230"/>
    </location>
</feature>
<feature type="transmembrane region" description="Helical" evidence="8">
    <location>
        <begin position="287"/>
        <end position="307"/>
    </location>
</feature>
<evidence type="ECO:0000256" key="1">
    <source>
        <dbReference type="ARBA" id="ARBA00004429"/>
    </source>
</evidence>
<keyword evidence="4" id="KW-1003">Cell membrane</keyword>
<sequence>MNNDAGLKQFVAKPARVPPHNDQSLVRRIHSRCFNTPGNSVLTIAVIILAWYIIRSALDWAVFDAMWNADTRRECLNISPNGACWAGVISWFNGLIYGRYPADQQWRVDLGFILAVMWLFPLMSKKIAYRNFILVSWIGLYPFFGAYLFLGGEFGAEVGIIHALFTSLAAGFFILLYANWLLAALNQPDLCERVRPLVAWLFPRGIQVICLLVVWGALSLPVALILSQMALEPVAIERWGGLFLTLIIATFAITMSIPIGVVLALGRQSKLPVIHWMSLLTIELVRAVPLITVLFMAVTLLPIFLPSDMELDKLSQVLFAVCIFSGAYMAENIRGGLQAIPRGQYEAAQSLGLGYSMTMLLIVLPQALRLMIPNIMTSFISILKDTTLVSIIGLFDIMLMARNIANDKDWIGLHTEPIAMISILFFIICYSMSQYSLNLEKRLKADRS</sequence>
<evidence type="ECO:0000256" key="5">
    <source>
        <dbReference type="ARBA" id="ARBA00022692"/>
    </source>
</evidence>
<dbReference type="Proteomes" id="UP000193391">
    <property type="component" value="Unassembled WGS sequence"/>
</dbReference>
<keyword evidence="5 8" id="KW-0812">Transmembrane</keyword>
<dbReference type="GO" id="GO:0006865">
    <property type="term" value="P:amino acid transport"/>
    <property type="evidence" value="ECO:0007669"/>
    <property type="project" value="TreeGrafter"/>
</dbReference>
<evidence type="ECO:0000256" key="8">
    <source>
        <dbReference type="RuleBase" id="RU363032"/>
    </source>
</evidence>
<feature type="transmembrane region" description="Helical" evidence="8">
    <location>
        <begin position="106"/>
        <end position="124"/>
    </location>
</feature>
<evidence type="ECO:0000256" key="7">
    <source>
        <dbReference type="ARBA" id="ARBA00023136"/>
    </source>
</evidence>
<organism evidence="10 11">
    <name type="scientific">Thalassospira mesophila</name>
    <dbReference type="NCBI Taxonomy" id="1293891"/>
    <lineage>
        <taxon>Bacteria</taxon>
        <taxon>Pseudomonadati</taxon>
        <taxon>Pseudomonadota</taxon>
        <taxon>Alphaproteobacteria</taxon>
        <taxon>Rhodospirillales</taxon>
        <taxon>Thalassospiraceae</taxon>
        <taxon>Thalassospira</taxon>
    </lineage>
</organism>
<dbReference type="PROSITE" id="PS50928">
    <property type="entry name" value="ABC_TM1"/>
    <property type="match status" value="1"/>
</dbReference>
<feature type="transmembrane region" description="Helical" evidence="8">
    <location>
        <begin position="417"/>
        <end position="437"/>
    </location>
</feature>
<dbReference type="InterPro" id="IPR000515">
    <property type="entry name" value="MetI-like"/>
</dbReference>
<name>A0A1Y2KZH9_9PROT</name>
<evidence type="ECO:0000256" key="3">
    <source>
        <dbReference type="ARBA" id="ARBA00022448"/>
    </source>
</evidence>
<evidence type="ECO:0000259" key="9">
    <source>
        <dbReference type="PROSITE" id="PS50928"/>
    </source>
</evidence>
<dbReference type="InterPro" id="IPR043429">
    <property type="entry name" value="ArtM/GltK/GlnP/TcyL/YhdX-like"/>
</dbReference>
<feature type="domain" description="ABC transmembrane type-1" evidence="9">
    <location>
        <begin position="242"/>
        <end position="436"/>
    </location>
</feature>
<comment type="subcellular location">
    <subcellularLocation>
        <location evidence="1">Cell inner membrane</location>
        <topology evidence="1">Multi-pass membrane protein</topology>
    </subcellularLocation>
    <subcellularLocation>
        <location evidence="8">Cell membrane</location>
        <topology evidence="8">Multi-pass membrane protein</topology>
    </subcellularLocation>
</comment>
<accession>A0A1Y2KZH9</accession>
<feature type="transmembrane region" description="Helical" evidence="8">
    <location>
        <begin position="242"/>
        <end position="266"/>
    </location>
</feature>
<feature type="transmembrane region" description="Helical" evidence="8">
    <location>
        <begin position="388"/>
        <end position="405"/>
    </location>
</feature>
<dbReference type="STRING" id="1293891.TMES_10110"/>
<protein>
    <submittedName>
        <fullName evidence="10">Polar amino acid ABC transporter permease</fullName>
    </submittedName>
</protein>
<dbReference type="NCBIfam" id="TIGR01726">
    <property type="entry name" value="HEQRo_perm_3TM"/>
    <property type="match status" value="1"/>
</dbReference>
<evidence type="ECO:0000313" key="10">
    <source>
        <dbReference type="EMBL" id="OSQ38245.1"/>
    </source>
</evidence>